<dbReference type="GO" id="GO:0003723">
    <property type="term" value="F:RNA binding"/>
    <property type="evidence" value="ECO:0007669"/>
    <property type="project" value="InterPro"/>
</dbReference>
<gene>
    <name evidence="3" type="ORF">METZ01_LOCUS449312</name>
</gene>
<accession>A0A382ZP57</accession>
<dbReference type="CDD" id="cd11715">
    <property type="entry name" value="THUMP_AdoMetMT"/>
    <property type="match status" value="1"/>
</dbReference>
<dbReference type="PANTHER" id="PTHR47313">
    <property type="entry name" value="RIBOSOMAL RNA LARGE SUBUNIT METHYLTRANSFERASE K/L"/>
    <property type="match status" value="1"/>
</dbReference>
<protein>
    <recommendedName>
        <fullName evidence="2">THUMP domain-containing protein</fullName>
    </recommendedName>
</protein>
<dbReference type="EMBL" id="UINC01184977">
    <property type="protein sequence ID" value="SVD96458.1"/>
    <property type="molecule type" value="Genomic_DNA"/>
</dbReference>
<dbReference type="InterPro" id="IPR004114">
    <property type="entry name" value="THUMP_dom"/>
</dbReference>
<keyword evidence="1" id="KW-0808">Transferase</keyword>
<dbReference type="Pfam" id="PF02926">
    <property type="entry name" value="THUMP"/>
    <property type="match status" value="1"/>
</dbReference>
<feature type="domain" description="THUMP" evidence="2">
    <location>
        <begin position="41"/>
        <end position="135"/>
    </location>
</feature>
<proteinExistence type="predicted"/>
<feature type="non-terminal residue" evidence="3">
    <location>
        <position position="135"/>
    </location>
</feature>
<name>A0A382ZP57_9ZZZZ</name>
<dbReference type="GO" id="GO:0008990">
    <property type="term" value="F:rRNA (guanine-N2-)-methyltransferase activity"/>
    <property type="evidence" value="ECO:0007669"/>
    <property type="project" value="TreeGrafter"/>
</dbReference>
<evidence type="ECO:0000259" key="2">
    <source>
        <dbReference type="PROSITE" id="PS51165"/>
    </source>
</evidence>
<organism evidence="3">
    <name type="scientific">marine metagenome</name>
    <dbReference type="NCBI Taxonomy" id="408172"/>
    <lineage>
        <taxon>unclassified sequences</taxon>
        <taxon>metagenomes</taxon>
        <taxon>ecological metagenomes</taxon>
    </lineage>
</organism>
<sequence length="135" mass="15681">MECFLSCARGLERITSENIRPYCSSVSVDRGGVQFSGDLRSLYSVNLHSRTGMHALVKLIEGHVQNNDELYKMVFDYPWNEWIASVDTIFIRSRVRSRYFDNAQYVSLKVKDALVDRIRKKTGNRPDVDKVNPRY</sequence>
<reference evidence="3" key="1">
    <citation type="submission" date="2018-05" db="EMBL/GenBank/DDBJ databases">
        <authorList>
            <person name="Lanie J.A."/>
            <person name="Ng W.-L."/>
            <person name="Kazmierczak K.M."/>
            <person name="Andrzejewski T.M."/>
            <person name="Davidsen T.M."/>
            <person name="Wayne K.J."/>
            <person name="Tettelin H."/>
            <person name="Glass J.I."/>
            <person name="Rusch D."/>
            <person name="Podicherti R."/>
            <person name="Tsui H.-C.T."/>
            <person name="Winkler M.E."/>
        </authorList>
    </citation>
    <scope>NUCLEOTIDE SEQUENCE</scope>
</reference>
<dbReference type="AlphaFoldDB" id="A0A382ZP57"/>
<evidence type="ECO:0000256" key="1">
    <source>
        <dbReference type="ARBA" id="ARBA00022603"/>
    </source>
</evidence>
<dbReference type="PROSITE" id="PS51165">
    <property type="entry name" value="THUMP"/>
    <property type="match status" value="1"/>
</dbReference>
<dbReference type="GO" id="GO:0070043">
    <property type="term" value="F:rRNA (guanine-N7-)-methyltransferase activity"/>
    <property type="evidence" value="ECO:0007669"/>
    <property type="project" value="TreeGrafter"/>
</dbReference>
<dbReference type="PANTHER" id="PTHR47313:SF1">
    <property type="entry name" value="RIBOSOMAL RNA LARGE SUBUNIT METHYLTRANSFERASE K_L"/>
    <property type="match status" value="1"/>
</dbReference>
<keyword evidence="1" id="KW-0489">Methyltransferase</keyword>
<dbReference type="Pfam" id="PF22020">
    <property type="entry name" value="RlmL_1st"/>
    <property type="match status" value="1"/>
</dbReference>
<dbReference type="InterPro" id="IPR054170">
    <property type="entry name" value="RlmL_1st"/>
</dbReference>
<evidence type="ECO:0000313" key="3">
    <source>
        <dbReference type="EMBL" id="SVD96458.1"/>
    </source>
</evidence>
<dbReference type="Gene3D" id="3.30.2130.30">
    <property type="match status" value="1"/>
</dbReference>